<sequence>MAIEPQEILDYWFTEPVCRHWFSPTPELDQEIGDRFERLWVLASEGQLDHWMTSAEGCLALVILLDQFPLNMFRGRPESFQTEAQARTVAGVAIKRSFDETLSGARCAFLYMPYMHSEDPDDQDRSVELYERAGLQDNLAFARHHREIVRRYGRFPHRNAILGRPSTPEELEYLSSEGAFTG</sequence>
<proteinExistence type="predicted"/>
<reference evidence="1 2" key="1">
    <citation type="submission" date="2017-11" db="EMBL/GenBank/DDBJ databases">
        <title>Genome-resolved metagenomics identifies genetic mobility, metabolic interactions, and unexpected diversity in perchlorate-reducing communities.</title>
        <authorList>
            <person name="Barnum T.P."/>
            <person name="Figueroa I.A."/>
            <person name="Carlstrom C.I."/>
            <person name="Lucas L.N."/>
            <person name="Engelbrektson A.L."/>
            <person name="Coates J.D."/>
        </authorList>
    </citation>
    <scope>NUCLEOTIDE SEQUENCE [LARGE SCALE GENOMIC DNA]</scope>
    <source>
        <strain evidence="1">BM301</strain>
    </source>
</reference>
<dbReference type="Pfam" id="PF06041">
    <property type="entry name" value="DUF924"/>
    <property type="match status" value="1"/>
</dbReference>
<dbReference type="STRING" id="1111735.GCA_000428045_04283"/>
<name>A0A2N6CXD3_9GAMM</name>
<dbReference type="Gene3D" id="1.25.40.10">
    <property type="entry name" value="Tetratricopeptide repeat domain"/>
    <property type="match status" value="1"/>
</dbReference>
<dbReference type="InterPro" id="IPR010323">
    <property type="entry name" value="DUF924"/>
</dbReference>
<gene>
    <name evidence="1" type="ORF">C0630_08040</name>
</gene>
<organism evidence="1 2">
    <name type="scientific">Sedimenticola selenatireducens</name>
    <dbReference type="NCBI Taxonomy" id="191960"/>
    <lineage>
        <taxon>Bacteria</taxon>
        <taxon>Pseudomonadati</taxon>
        <taxon>Pseudomonadota</taxon>
        <taxon>Gammaproteobacteria</taxon>
        <taxon>Chromatiales</taxon>
        <taxon>Sedimenticolaceae</taxon>
        <taxon>Sedimenticola</taxon>
    </lineage>
</organism>
<dbReference type="InterPro" id="IPR011990">
    <property type="entry name" value="TPR-like_helical_dom_sf"/>
</dbReference>
<protein>
    <submittedName>
        <fullName evidence="1">DUF924 domain-containing protein</fullName>
    </submittedName>
</protein>
<evidence type="ECO:0000313" key="1">
    <source>
        <dbReference type="EMBL" id="PLX61954.1"/>
    </source>
</evidence>
<dbReference type="Gene3D" id="1.20.58.320">
    <property type="entry name" value="TPR-like"/>
    <property type="match status" value="1"/>
</dbReference>
<dbReference type="AlphaFoldDB" id="A0A2N6CXD3"/>
<dbReference type="RefSeq" id="WP_029133405.1">
    <property type="nucleotide sequence ID" value="NZ_PKUN01000009.1"/>
</dbReference>
<comment type="caution">
    <text evidence="1">The sequence shown here is derived from an EMBL/GenBank/DDBJ whole genome shotgun (WGS) entry which is preliminary data.</text>
</comment>
<accession>A0A2N6CXD3</accession>
<dbReference type="SUPFAM" id="SSF48452">
    <property type="entry name" value="TPR-like"/>
    <property type="match status" value="1"/>
</dbReference>
<evidence type="ECO:0000313" key="2">
    <source>
        <dbReference type="Proteomes" id="UP000235015"/>
    </source>
</evidence>
<dbReference type="EMBL" id="PKUN01000009">
    <property type="protein sequence ID" value="PLX61954.1"/>
    <property type="molecule type" value="Genomic_DNA"/>
</dbReference>
<dbReference type="Proteomes" id="UP000235015">
    <property type="component" value="Unassembled WGS sequence"/>
</dbReference>